<dbReference type="Proteomes" id="UP000824055">
    <property type="component" value="Unassembled WGS sequence"/>
</dbReference>
<comment type="caution">
    <text evidence="1">The sequence shown here is derived from an EMBL/GenBank/DDBJ whole genome shotgun (WGS) entry which is preliminary data.</text>
</comment>
<gene>
    <name evidence="1" type="ORF">H9966_00585</name>
</gene>
<dbReference type="AlphaFoldDB" id="A0A9D2FXQ6"/>
<proteinExistence type="predicted"/>
<reference evidence="1" key="1">
    <citation type="journal article" date="2021" name="PeerJ">
        <title>Extensive microbial diversity within the chicken gut microbiome revealed by metagenomics and culture.</title>
        <authorList>
            <person name="Gilroy R."/>
            <person name="Ravi A."/>
            <person name="Getino M."/>
            <person name="Pursley I."/>
            <person name="Horton D.L."/>
            <person name="Alikhan N.F."/>
            <person name="Baker D."/>
            <person name="Gharbi K."/>
            <person name="Hall N."/>
            <person name="Watson M."/>
            <person name="Adriaenssens E.M."/>
            <person name="Foster-Nyarko E."/>
            <person name="Jarju S."/>
            <person name="Secka A."/>
            <person name="Antonio M."/>
            <person name="Oren A."/>
            <person name="Chaudhuri R.R."/>
            <person name="La Ragione R."/>
            <person name="Hildebrand F."/>
            <person name="Pallen M.J."/>
        </authorList>
    </citation>
    <scope>NUCLEOTIDE SEQUENCE</scope>
    <source>
        <strain evidence="1">ChiHecec3B27-8219</strain>
    </source>
</reference>
<evidence type="ECO:0000313" key="2">
    <source>
        <dbReference type="Proteomes" id="UP000824055"/>
    </source>
</evidence>
<dbReference type="EMBL" id="DXBE01000008">
    <property type="protein sequence ID" value="HIZ68380.1"/>
    <property type="molecule type" value="Genomic_DNA"/>
</dbReference>
<reference evidence="1" key="2">
    <citation type="submission" date="2021-04" db="EMBL/GenBank/DDBJ databases">
        <authorList>
            <person name="Gilroy R."/>
        </authorList>
    </citation>
    <scope>NUCLEOTIDE SEQUENCE</scope>
    <source>
        <strain evidence="1">ChiHecec3B27-8219</strain>
    </source>
</reference>
<accession>A0A9D2FXQ6</accession>
<name>A0A9D2FXQ6_9BACT</name>
<organism evidence="1 2">
    <name type="scientific">Candidatus Prevotella avicola</name>
    <dbReference type="NCBI Taxonomy" id="2838738"/>
    <lineage>
        <taxon>Bacteria</taxon>
        <taxon>Pseudomonadati</taxon>
        <taxon>Bacteroidota</taxon>
        <taxon>Bacteroidia</taxon>
        <taxon>Bacteroidales</taxon>
        <taxon>Prevotellaceae</taxon>
        <taxon>Prevotella</taxon>
    </lineage>
</organism>
<sequence>MKRTVIEKKIKEKLDEYGFMESDLTQAELEELKDEVEAELKGYTVLDGVLFHIPYYERIAKRGKKKT</sequence>
<protein>
    <submittedName>
        <fullName evidence="1">Uncharacterized protein</fullName>
    </submittedName>
</protein>
<evidence type="ECO:0000313" key="1">
    <source>
        <dbReference type="EMBL" id="HIZ68380.1"/>
    </source>
</evidence>